<keyword evidence="2" id="KW-0812">Transmembrane</keyword>
<proteinExistence type="predicted"/>
<sequence>MEANRSWRVVPLLLWAAMVAMFSHNLVVVPVMSAASFDDQKNYYPPDPNTPTPTGLCFFDTSESPDLRSTTRFWRRQPPDPNPIPRQHSTLSRQHSTLSRRHSTLPRYWLNHPTLIWGLFGFWGTTIGTAFGSSSLPGFGANTNIIQALSNTRTDGLGQLYREGTAALLNSMAHARFPYTTSQVRDSFLAAVGSNQAAAAQAQLFRMANEGRTKPTT</sequence>
<dbReference type="PANTHER" id="PTHR33210">
    <property type="entry name" value="PROTODERMAL FACTOR 1"/>
    <property type="match status" value="1"/>
</dbReference>
<dbReference type="InterPro" id="IPR039923">
    <property type="entry name" value="Protodermal_1"/>
</dbReference>
<keyword evidence="2" id="KW-0472">Membrane</keyword>
<reference evidence="3" key="1">
    <citation type="submission" date="2019-12" db="EMBL/GenBank/DDBJ databases">
        <authorList>
            <person name="Scholes J."/>
        </authorList>
    </citation>
    <scope>NUCLEOTIDE SEQUENCE</scope>
</reference>
<feature type="compositionally biased region" description="Polar residues" evidence="1">
    <location>
        <begin position="87"/>
        <end position="97"/>
    </location>
</feature>
<protein>
    <submittedName>
        <fullName evidence="3">Protodermal factor 1</fullName>
    </submittedName>
</protein>
<feature type="region of interest" description="Disordered" evidence="1">
    <location>
        <begin position="72"/>
        <end position="98"/>
    </location>
</feature>
<dbReference type="OrthoDB" id="696797at2759"/>
<accession>A0A9N7R1K4</accession>
<keyword evidence="4" id="KW-1185">Reference proteome</keyword>
<evidence type="ECO:0000256" key="2">
    <source>
        <dbReference type="SAM" id="Phobius"/>
    </source>
</evidence>
<name>A0A9N7R1K4_STRHE</name>
<gene>
    <name evidence="3" type="ORF">SHERM_10902</name>
</gene>
<evidence type="ECO:0000256" key="1">
    <source>
        <dbReference type="SAM" id="MobiDB-lite"/>
    </source>
</evidence>
<dbReference type="PANTHER" id="PTHR33210:SF18">
    <property type="entry name" value="PROTODERMAL FACTOR 1"/>
    <property type="match status" value="1"/>
</dbReference>
<dbReference type="Proteomes" id="UP001153555">
    <property type="component" value="Unassembled WGS sequence"/>
</dbReference>
<dbReference type="AlphaFoldDB" id="A0A9N7R1K4"/>
<comment type="caution">
    <text evidence="3">The sequence shown here is derived from an EMBL/GenBank/DDBJ whole genome shotgun (WGS) entry which is preliminary data.</text>
</comment>
<evidence type="ECO:0000313" key="3">
    <source>
        <dbReference type="EMBL" id="CAA0808674.1"/>
    </source>
</evidence>
<dbReference type="EMBL" id="CACSLK010003174">
    <property type="protein sequence ID" value="CAA0808674.1"/>
    <property type="molecule type" value="Genomic_DNA"/>
</dbReference>
<evidence type="ECO:0000313" key="4">
    <source>
        <dbReference type="Proteomes" id="UP001153555"/>
    </source>
</evidence>
<organism evidence="3 4">
    <name type="scientific">Striga hermonthica</name>
    <name type="common">Purple witchweed</name>
    <name type="synonym">Buchnera hermonthica</name>
    <dbReference type="NCBI Taxonomy" id="68872"/>
    <lineage>
        <taxon>Eukaryota</taxon>
        <taxon>Viridiplantae</taxon>
        <taxon>Streptophyta</taxon>
        <taxon>Embryophyta</taxon>
        <taxon>Tracheophyta</taxon>
        <taxon>Spermatophyta</taxon>
        <taxon>Magnoliopsida</taxon>
        <taxon>eudicotyledons</taxon>
        <taxon>Gunneridae</taxon>
        <taxon>Pentapetalae</taxon>
        <taxon>asterids</taxon>
        <taxon>lamiids</taxon>
        <taxon>Lamiales</taxon>
        <taxon>Orobanchaceae</taxon>
        <taxon>Buchnereae</taxon>
        <taxon>Striga</taxon>
    </lineage>
</organism>
<feature type="transmembrane region" description="Helical" evidence="2">
    <location>
        <begin position="12"/>
        <end position="32"/>
    </location>
</feature>
<keyword evidence="2" id="KW-1133">Transmembrane helix</keyword>